<reference evidence="3" key="1">
    <citation type="submission" date="2016-10" db="EMBL/GenBank/DDBJ databases">
        <authorList>
            <person name="Varghese N."/>
            <person name="Submissions S."/>
        </authorList>
    </citation>
    <scope>NUCLEOTIDE SEQUENCE [LARGE SCALE GENOMIC DNA]</scope>
    <source>
        <strain evidence="3">DSM 17875</strain>
    </source>
</reference>
<evidence type="ECO:0000256" key="1">
    <source>
        <dbReference type="ARBA" id="ARBA00005254"/>
    </source>
</evidence>
<sequence>MEHINVTRDGHILLISLNRAAKYNALSQTMYNELGQALAQLNSDPQLRVAVLCAEGKHFTAGVELDYWAPVFASGQGMPEIPGGIDPFGMQGERHSKPIVMAVQGYCFTWGVEILLNTEIRIAASDTQFQMLEVQRGIYPCCGATFRLPREIGWGNAHKVLLTGERWSAEDALRWGMVQEVVAPGAQLERAMDYARQIADCAPLGVQGALRSTRTAQAQPHAQAMAEMFHYLQPVMASEDAAEGVRSFVERRKAVFTGR</sequence>
<dbReference type="SUPFAM" id="SSF52096">
    <property type="entry name" value="ClpP/crotonase"/>
    <property type="match status" value="1"/>
</dbReference>
<organism evidence="2 3">
    <name type="scientific">Pseudomonas pohangensis</name>
    <dbReference type="NCBI Taxonomy" id="364197"/>
    <lineage>
        <taxon>Bacteria</taxon>
        <taxon>Pseudomonadati</taxon>
        <taxon>Pseudomonadota</taxon>
        <taxon>Gammaproteobacteria</taxon>
        <taxon>Pseudomonadales</taxon>
        <taxon>Pseudomonadaceae</taxon>
        <taxon>Pseudomonas</taxon>
    </lineage>
</organism>
<dbReference type="CDD" id="cd06558">
    <property type="entry name" value="crotonase-like"/>
    <property type="match status" value="1"/>
</dbReference>
<dbReference type="Proteomes" id="UP000243232">
    <property type="component" value="Chromosome I"/>
</dbReference>
<dbReference type="OrthoDB" id="9807606at2"/>
<dbReference type="EMBL" id="LT629785">
    <property type="protein sequence ID" value="SDU30071.1"/>
    <property type="molecule type" value="Genomic_DNA"/>
</dbReference>
<name>A0A1H2HDU2_9PSED</name>
<dbReference type="GO" id="GO:0003824">
    <property type="term" value="F:catalytic activity"/>
    <property type="evidence" value="ECO:0007669"/>
    <property type="project" value="UniProtKB-ARBA"/>
</dbReference>
<dbReference type="PANTHER" id="PTHR43802">
    <property type="entry name" value="ENOYL-COA HYDRATASE"/>
    <property type="match status" value="1"/>
</dbReference>
<dbReference type="NCBIfam" id="NF005126">
    <property type="entry name" value="PRK06563.1"/>
    <property type="match status" value="1"/>
</dbReference>
<accession>A0A1H2HDU2</accession>
<dbReference type="InterPro" id="IPR014748">
    <property type="entry name" value="Enoyl-CoA_hydra_C"/>
</dbReference>
<dbReference type="Gene3D" id="3.90.226.10">
    <property type="entry name" value="2-enoyl-CoA Hydratase, Chain A, domain 1"/>
    <property type="match status" value="1"/>
</dbReference>
<keyword evidence="3" id="KW-1185">Reference proteome</keyword>
<evidence type="ECO:0000313" key="3">
    <source>
        <dbReference type="Proteomes" id="UP000243232"/>
    </source>
</evidence>
<dbReference type="STRING" id="364197.SAMN05216296_2940"/>
<dbReference type="AlphaFoldDB" id="A0A1H2HDU2"/>
<gene>
    <name evidence="2" type="ORF">SAMN05216296_2940</name>
</gene>
<dbReference type="InterPro" id="IPR029045">
    <property type="entry name" value="ClpP/crotonase-like_dom_sf"/>
</dbReference>
<evidence type="ECO:0000313" key="2">
    <source>
        <dbReference type="EMBL" id="SDU30071.1"/>
    </source>
</evidence>
<proteinExistence type="inferred from homology"/>
<dbReference type="PANTHER" id="PTHR43802:SF1">
    <property type="entry name" value="IP11341P-RELATED"/>
    <property type="match status" value="1"/>
</dbReference>
<dbReference type="Pfam" id="PF00378">
    <property type="entry name" value="ECH_1"/>
    <property type="match status" value="1"/>
</dbReference>
<protein>
    <submittedName>
        <fullName evidence="2">Enoyl-CoA hydratase/carnithine racemase</fullName>
    </submittedName>
</protein>
<comment type="similarity">
    <text evidence="1">Belongs to the enoyl-CoA hydratase/isomerase family.</text>
</comment>
<dbReference type="InterPro" id="IPR001753">
    <property type="entry name" value="Enoyl-CoA_hydra/iso"/>
</dbReference>
<dbReference type="Gene3D" id="1.10.12.10">
    <property type="entry name" value="Lyase 2-enoyl-coa Hydratase, Chain A, domain 2"/>
    <property type="match status" value="1"/>
</dbReference>
<dbReference type="RefSeq" id="WP_090196895.1">
    <property type="nucleotide sequence ID" value="NZ_LT629785.1"/>
</dbReference>